<organism evidence="1">
    <name type="scientific">Cacopsylla melanoneura</name>
    <dbReference type="NCBI Taxonomy" id="428564"/>
    <lineage>
        <taxon>Eukaryota</taxon>
        <taxon>Metazoa</taxon>
        <taxon>Ecdysozoa</taxon>
        <taxon>Arthropoda</taxon>
        <taxon>Hexapoda</taxon>
        <taxon>Insecta</taxon>
        <taxon>Pterygota</taxon>
        <taxon>Neoptera</taxon>
        <taxon>Paraneoptera</taxon>
        <taxon>Hemiptera</taxon>
        <taxon>Sternorrhyncha</taxon>
        <taxon>Psylloidea</taxon>
        <taxon>Psyllidae</taxon>
        <taxon>Psyllinae</taxon>
        <taxon>Cacopsylla</taxon>
    </lineage>
</organism>
<accession>A0A8D8WBY3</accession>
<dbReference type="AlphaFoldDB" id="A0A8D8WBY3"/>
<sequence length="106" mass="13239">MYTMIWVIIYGPHEKDLSQCVEYYFNWPKKFILTGQKECCFFPSHFVKSDWTRRSRWWWIKVQNSTRFLIYDLWIRTKEVLSKWRERALSISIWDFSCSRILQTRV</sequence>
<evidence type="ECO:0000313" key="1">
    <source>
        <dbReference type="EMBL" id="CAG6652475.1"/>
    </source>
</evidence>
<reference evidence="1" key="1">
    <citation type="submission" date="2021-05" db="EMBL/GenBank/DDBJ databases">
        <authorList>
            <person name="Alioto T."/>
            <person name="Alioto T."/>
            <person name="Gomez Garrido J."/>
        </authorList>
    </citation>
    <scope>NUCLEOTIDE SEQUENCE</scope>
</reference>
<dbReference type="EMBL" id="HBUF01171528">
    <property type="protein sequence ID" value="CAG6652475.1"/>
    <property type="molecule type" value="Transcribed_RNA"/>
</dbReference>
<proteinExistence type="predicted"/>
<protein>
    <submittedName>
        <fullName evidence="1">Uncharacterized protein</fullName>
    </submittedName>
</protein>
<name>A0A8D8WBY3_9HEMI</name>